<comment type="caution">
    <text evidence="2">The sequence shown here is derived from an EMBL/GenBank/DDBJ whole genome shotgun (WGS) entry which is preliminary data.</text>
</comment>
<sequence length="110" mass="10948">MCVCLATPSRLQIAELFGGGNRPDGTARGPPGSSPRKSGGPRLHPTAEQHDGEEQRDELEKAATGTSPPGLAATLALLPVRAALVLPGRRTRDADAVASATATGGGAGAG</sequence>
<evidence type="ECO:0000313" key="2">
    <source>
        <dbReference type="EMBL" id="GIG85853.1"/>
    </source>
</evidence>
<keyword evidence="3" id="KW-1185">Reference proteome</keyword>
<dbReference type="EMBL" id="BONW01000002">
    <property type="protein sequence ID" value="GIG85853.1"/>
    <property type="molecule type" value="Genomic_DNA"/>
</dbReference>
<evidence type="ECO:0000256" key="1">
    <source>
        <dbReference type="SAM" id="MobiDB-lite"/>
    </source>
</evidence>
<organism evidence="2 3">
    <name type="scientific">Plantactinospora endophytica</name>
    <dbReference type="NCBI Taxonomy" id="673535"/>
    <lineage>
        <taxon>Bacteria</taxon>
        <taxon>Bacillati</taxon>
        <taxon>Actinomycetota</taxon>
        <taxon>Actinomycetes</taxon>
        <taxon>Micromonosporales</taxon>
        <taxon>Micromonosporaceae</taxon>
        <taxon>Plantactinospora</taxon>
    </lineage>
</organism>
<feature type="compositionally biased region" description="Basic and acidic residues" evidence="1">
    <location>
        <begin position="45"/>
        <end position="61"/>
    </location>
</feature>
<proteinExistence type="predicted"/>
<evidence type="ECO:0000313" key="3">
    <source>
        <dbReference type="Proteomes" id="UP000646749"/>
    </source>
</evidence>
<dbReference type="Proteomes" id="UP000646749">
    <property type="component" value="Unassembled WGS sequence"/>
</dbReference>
<feature type="compositionally biased region" description="Low complexity" evidence="1">
    <location>
        <begin position="28"/>
        <end position="42"/>
    </location>
</feature>
<protein>
    <submittedName>
        <fullName evidence="2">Uncharacterized protein</fullName>
    </submittedName>
</protein>
<accession>A0ABQ4DTR7</accession>
<feature type="region of interest" description="Disordered" evidence="1">
    <location>
        <begin position="88"/>
        <end position="110"/>
    </location>
</feature>
<name>A0ABQ4DTR7_9ACTN</name>
<feature type="region of interest" description="Disordered" evidence="1">
    <location>
        <begin position="16"/>
        <end position="70"/>
    </location>
</feature>
<gene>
    <name evidence="2" type="ORF">Pen02_07890</name>
</gene>
<reference evidence="2 3" key="1">
    <citation type="submission" date="2021-01" db="EMBL/GenBank/DDBJ databases">
        <title>Whole genome shotgun sequence of Plantactinospora endophytica NBRC 110450.</title>
        <authorList>
            <person name="Komaki H."/>
            <person name="Tamura T."/>
        </authorList>
    </citation>
    <scope>NUCLEOTIDE SEQUENCE [LARGE SCALE GENOMIC DNA]</scope>
    <source>
        <strain evidence="2 3">NBRC 110450</strain>
    </source>
</reference>